<evidence type="ECO:0000259" key="2">
    <source>
        <dbReference type="Pfam" id="PF04909"/>
    </source>
</evidence>
<dbReference type="InterPro" id="IPR032466">
    <property type="entry name" value="Metal_Hydrolase"/>
</dbReference>
<protein>
    <submittedName>
        <fullName evidence="3">Amidohydrolase family protein</fullName>
    </submittedName>
</protein>
<dbReference type="RefSeq" id="WP_160119042.1">
    <property type="nucleotide sequence ID" value="NZ_AP018711.1"/>
</dbReference>
<feature type="signal peptide" evidence="1">
    <location>
        <begin position="1"/>
        <end position="28"/>
    </location>
</feature>
<organism evidence="3 4">
    <name type="scientific">Sphingosinicella microcystinivorans</name>
    <dbReference type="NCBI Taxonomy" id="335406"/>
    <lineage>
        <taxon>Bacteria</taxon>
        <taxon>Pseudomonadati</taxon>
        <taxon>Pseudomonadota</taxon>
        <taxon>Alphaproteobacteria</taxon>
        <taxon>Sphingomonadales</taxon>
        <taxon>Sphingosinicellaceae</taxon>
        <taxon>Sphingosinicella</taxon>
    </lineage>
</organism>
<evidence type="ECO:0000313" key="3">
    <source>
        <dbReference type="EMBL" id="RKS88847.1"/>
    </source>
</evidence>
<proteinExistence type="predicted"/>
<dbReference type="Pfam" id="PF04909">
    <property type="entry name" value="Amidohydro_2"/>
    <property type="match status" value="1"/>
</dbReference>
<dbReference type="Gene3D" id="3.20.20.140">
    <property type="entry name" value="Metal-dependent hydrolases"/>
    <property type="match status" value="1"/>
</dbReference>
<dbReference type="EMBL" id="RBWX01000008">
    <property type="protein sequence ID" value="RKS88847.1"/>
    <property type="molecule type" value="Genomic_DNA"/>
</dbReference>
<accession>A0ABX9SY56</accession>
<name>A0ABX9SY56_SPHMI</name>
<evidence type="ECO:0000313" key="4">
    <source>
        <dbReference type="Proteomes" id="UP000276029"/>
    </source>
</evidence>
<feature type="chain" id="PRO_5046917495" evidence="1">
    <location>
        <begin position="29"/>
        <end position="364"/>
    </location>
</feature>
<comment type="caution">
    <text evidence="3">The sequence shown here is derived from an EMBL/GenBank/DDBJ whole genome shotgun (WGS) entry which is preliminary data.</text>
</comment>
<dbReference type="Proteomes" id="UP000276029">
    <property type="component" value="Unassembled WGS sequence"/>
</dbReference>
<dbReference type="InterPro" id="IPR006680">
    <property type="entry name" value="Amidohydro-rel"/>
</dbReference>
<keyword evidence="4" id="KW-1185">Reference proteome</keyword>
<reference evidence="3 4" key="1">
    <citation type="submission" date="2018-10" db="EMBL/GenBank/DDBJ databases">
        <title>Genomic Encyclopedia of Type Strains, Phase IV (KMG-IV): sequencing the most valuable type-strain genomes for metagenomic binning, comparative biology and taxonomic classification.</title>
        <authorList>
            <person name="Goeker M."/>
        </authorList>
    </citation>
    <scope>NUCLEOTIDE SEQUENCE [LARGE SCALE GENOMIC DNA]</scope>
    <source>
        <strain evidence="3 4">DSM 19791</strain>
    </source>
</reference>
<keyword evidence="1" id="KW-0732">Signal</keyword>
<evidence type="ECO:0000256" key="1">
    <source>
        <dbReference type="SAM" id="SignalP"/>
    </source>
</evidence>
<feature type="domain" description="Amidohydrolase-related" evidence="2">
    <location>
        <begin position="109"/>
        <end position="342"/>
    </location>
</feature>
<dbReference type="SUPFAM" id="SSF51556">
    <property type="entry name" value="Metallo-dependent hydrolases"/>
    <property type="match status" value="1"/>
</dbReference>
<sequence length="364" mass="39361">MIWSKWARAVRFSALAGAVLFSGGGAYAEPAPRADHHMHIQSALVTDWLQEIQKVMPAAFEGLSGDILKVRAGSDAVHELDRAGIQRGVLLSAGYMFGFSAIPLAPEEIARRMRAENRFNVDQALASNGRLVAFVGINPFLDNALGELEYWSRQPGASGVKLHLGNSGFDLGNPDQVKMLAAFFGSARKARMPLVVHLRGAAPFTNANLTTFIDTVLSEAGDLPVQIAHGGSFGGIDAATLEALRLYGDAMERKAPGTANLVLDISAVAQVDLSKLPGVPKEGLETRTPDEWRAAYVAQMRKIGMDRFVLASDWPALTPPAEYFAAERKALPVTDEEWAALCENVAPYLRTTWAAQREAVLLRP</sequence>
<gene>
    <name evidence="3" type="ORF">DFR51_2058</name>
</gene>